<dbReference type="InterPro" id="IPR046341">
    <property type="entry name" value="SET_dom_sf"/>
</dbReference>
<feature type="region of interest" description="Disordered" evidence="1">
    <location>
        <begin position="1"/>
        <end position="22"/>
    </location>
</feature>
<dbReference type="GO" id="GO:0016279">
    <property type="term" value="F:protein-lysine N-methyltransferase activity"/>
    <property type="evidence" value="ECO:0007669"/>
    <property type="project" value="TreeGrafter"/>
</dbReference>
<dbReference type="Gene3D" id="3.90.1410.10">
    <property type="entry name" value="set domain protein methyltransferase, domain 1"/>
    <property type="match status" value="1"/>
</dbReference>
<dbReference type="EMBL" id="HBNS01027104">
    <property type="protein sequence ID" value="CAE4619460.1"/>
    <property type="molecule type" value="Transcribed_RNA"/>
</dbReference>
<evidence type="ECO:0000313" key="4">
    <source>
        <dbReference type="EMBL" id="CAE4619462.1"/>
    </source>
</evidence>
<dbReference type="AlphaFoldDB" id="A0A6V2HI61"/>
<proteinExistence type="predicted"/>
<accession>A0A6V2HI61</accession>
<sequence length="271" mass="29911">MKGETYESSTPCPPSTAPDALRNWTPDQKKLLESSSIGQRLLTAETNQQQKWSQKYDTILSKEEKAMFSKDQFFWAMEAVHSRAFKGSFGLLKNNNGDDGISLKAIGSIAPPILAAIVGSKALLNPSTNPNDDKIAIGCGIIATLPLLFNTIFSNDEKDNSSAVMLPLIDSANHMEKADSVIEFDPLKDIFTLSVGSKCLVKEKTENGNEKTQLYVSYGGKKDTELLLNYGFLNDFVVGSEKTGKSANEADDTVRDRVRRYLAEEFVRRNP</sequence>
<name>A0A6V2HI61_9STRA</name>
<dbReference type="PANTHER" id="PTHR13271">
    <property type="entry name" value="UNCHARACTERIZED PUTATIVE METHYLTRANSFERASE"/>
    <property type="match status" value="1"/>
</dbReference>
<gene>
    <name evidence="2" type="ORF">DBRI00130_LOCUS21331</name>
    <name evidence="3" type="ORF">DBRI00130_LOCUS21332</name>
    <name evidence="4" type="ORF">DBRI00130_LOCUS21333</name>
</gene>
<feature type="compositionally biased region" description="Polar residues" evidence="1">
    <location>
        <begin position="1"/>
        <end position="10"/>
    </location>
</feature>
<dbReference type="EMBL" id="HBNS01027105">
    <property type="protein sequence ID" value="CAE4619462.1"/>
    <property type="molecule type" value="Transcribed_RNA"/>
</dbReference>
<organism evidence="4">
    <name type="scientific">Ditylum brightwellii</name>
    <dbReference type="NCBI Taxonomy" id="49249"/>
    <lineage>
        <taxon>Eukaryota</taxon>
        <taxon>Sar</taxon>
        <taxon>Stramenopiles</taxon>
        <taxon>Ochrophyta</taxon>
        <taxon>Bacillariophyta</taxon>
        <taxon>Mediophyceae</taxon>
        <taxon>Lithodesmiophycidae</taxon>
        <taxon>Lithodesmiales</taxon>
        <taxon>Lithodesmiaceae</taxon>
        <taxon>Ditylum</taxon>
    </lineage>
</organism>
<dbReference type="SUPFAM" id="SSF82199">
    <property type="entry name" value="SET domain"/>
    <property type="match status" value="1"/>
</dbReference>
<evidence type="ECO:0008006" key="5">
    <source>
        <dbReference type="Google" id="ProtNLM"/>
    </source>
</evidence>
<dbReference type="InterPro" id="IPR050600">
    <property type="entry name" value="SETD3_SETD6_MTase"/>
</dbReference>
<dbReference type="EMBL" id="HBNS01027103">
    <property type="protein sequence ID" value="CAE4619458.1"/>
    <property type="molecule type" value="Transcribed_RNA"/>
</dbReference>
<reference evidence="4" key="1">
    <citation type="submission" date="2021-01" db="EMBL/GenBank/DDBJ databases">
        <authorList>
            <person name="Corre E."/>
            <person name="Pelletier E."/>
            <person name="Niang G."/>
            <person name="Scheremetjew M."/>
            <person name="Finn R."/>
            <person name="Kale V."/>
            <person name="Holt S."/>
            <person name="Cochrane G."/>
            <person name="Meng A."/>
            <person name="Brown T."/>
            <person name="Cohen L."/>
        </authorList>
    </citation>
    <scope>NUCLEOTIDE SEQUENCE</scope>
    <source>
        <strain evidence="4">GSO104</strain>
    </source>
</reference>
<evidence type="ECO:0000256" key="1">
    <source>
        <dbReference type="SAM" id="MobiDB-lite"/>
    </source>
</evidence>
<evidence type="ECO:0000313" key="3">
    <source>
        <dbReference type="EMBL" id="CAE4619460.1"/>
    </source>
</evidence>
<evidence type="ECO:0000313" key="2">
    <source>
        <dbReference type="EMBL" id="CAE4619458.1"/>
    </source>
</evidence>
<protein>
    <recommendedName>
        <fullName evidence="5">SET domain-containing protein</fullName>
    </recommendedName>
</protein>